<dbReference type="EMBL" id="AUZX01003080">
    <property type="protein sequence ID" value="EQD74874.1"/>
    <property type="molecule type" value="Genomic_DNA"/>
</dbReference>
<dbReference type="AlphaFoldDB" id="T1CZX8"/>
<dbReference type="EC" id="1.4.3.1" evidence="3"/>
<keyword evidence="1 3" id="KW-0560">Oxidoreductase</keyword>
<dbReference type="Pfam" id="PF01266">
    <property type="entry name" value="DAO"/>
    <property type="match status" value="1"/>
</dbReference>
<protein>
    <submittedName>
        <fullName evidence="3">FAD dependent oxidoreductase</fullName>
        <ecNumber evidence="3">1.4.3.1</ecNumber>
    </submittedName>
</protein>
<dbReference type="SUPFAM" id="SSF51905">
    <property type="entry name" value="FAD/NAD(P)-binding domain"/>
    <property type="match status" value="1"/>
</dbReference>
<organism evidence="3">
    <name type="scientific">mine drainage metagenome</name>
    <dbReference type="NCBI Taxonomy" id="410659"/>
    <lineage>
        <taxon>unclassified sequences</taxon>
        <taxon>metagenomes</taxon>
        <taxon>ecological metagenomes</taxon>
    </lineage>
</organism>
<sequence>PTEVERLRAVHRTVTREGLPSRWLSSEEVARRIPGVSTAGILGGSYLASDGTLYPFPVIWGLFEAVRASGVEVCLGTEVYRISARDDRRLSVDSAHGRLDADCVVNSAGGWSSEVARRAGVDLPTRPVRHEICATEPLKPFLDPMVVRASDGLYFSQTMRGELVGGISVPHTEGLGPGMTTSAGFLVRYARAVLGLYPALRDLRVLRAWSGYYDESPDGLPILGPDPSLPGLVHAAGFGGHGFMLAPAIGRLVAAAALGERTAELAPFAPGRFANPSAPVRNREKLSLG</sequence>
<feature type="domain" description="FAD dependent oxidoreductase" evidence="2">
    <location>
        <begin position="3"/>
        <end position="255"/>
    </location>
</feature>
<name>T1CZX8_9ZZZZ</name>
<evidence type="ECO:0000259" key="2">
    <source>
        <dbReference type="Pfam" id="PF01266"/>
    </source>
</evidence>
<evidence type="ECO:0000256" key="1">
    <source>
        <dbReference type="ARBA" id="ARBA00023002"/>
    </source>
</evidence>
<proteinExistence type="predicted"/>
<dbReference type="InterPro" id="IPR006076">
    <property type="entry name" value="FAD-dep_OxRdtase"/>
</dbReference>
<accession>T1CZX8</accession>
<reference evidence="3" key="1">
    <citation type="submission" date="2013-08" db="EMBL/GenBank/DDBJ databases">
        <authorList>
            <person name="Mendez C."/>
            <person name="Richter M."/>
            <person name="Ferrer M."/>
            <person name="Sanchez J."/>
        </authorList>
    </citation>
    <scope>NUCLEOTIDE SEQUENCE</scope>
</reference>
<dbReference type="SUPFAM" id="SSF54373">
    <property type="entry name" value="FAD-linked reductases, C-terminal domain"/>
    <property type="match status" value="1"/>
</dbReference>
<dbReference type="GO" id="GO:0008445">
    <property type="term" value="F:D-aspartate oxidase activity"/>
    <property type="evidence" value="ECO:0007669"/>
    <property type="project" value="UniProtKB-EC"/>
</dbReference>
<comment type="caution">
    <text evidence="3">The sequence shown here is derived from an EMBL/GenBank/DDBJ whole genome shotgun (WGS) entry which is preliminary data.</text>
</comment>
<evidence type="ECO:0000313" key="3">
    <source>
        <dbReference type="EMBL" id="EQD74874.1"/>
    </source>
</evidence>
<feature type="non-terminal residue" evidence="3">
    <location>
        <position position="1"/>
    </location>
</feature>
<dbReference type="Gene3D" id="3.50.50.60">
    <property type="entry name" value="FAD/NAD(P)-binding domain"/>
    <property type="match status" value="1"/>
</dbReference>
<dbReference type="PANTHER" id="PTHR13847">
    <property type="entry name" value="SARCOSINE DEHYDROGENASE-RELATED"/>
    <property type="match status" value="1"/>
</dbReference>
<reference evidence="3" key="2">
    <citation type="journal article" date="2014" name="ISME J.">
        <title>Microbial stratification in low pH oxic and suboxic macroscopic growths along an acid mine drainage.</title>
        <authorList>
            <person name="Mendez-Garcia C."/>
            <person name="Mesa V."/>
            <person name="Sprenger R.R."/>
            <person name="Richter M."/>
            <person name="Diez M.S."/>
            <person name="Solano J."/>
            <person name="Bargiela R."/>
            <person name="Golyshina O.V."/>
            <person name="Manteca A."/>
            <person name="Ramos J.L."/>
            <person name="Gallego J.R."/>
            <person name="Llorente I."/>
            <person name="Martins Dos Santos V.A."/>
            <person name="Jensen O.N."/>
            <person name="Pelaez A.I."/>
            <person name="Sanchez J."/>
            <person name="Ferrer M."/>
        </authorList>
    </citation>
    <scope>NUCLEOTIDE SEQUENCE</scope>
</reference>
<dbReference type="Gene3D" id="3.30.9.10">
    <property type="entry name" value="D-Amino Acid Oxidase, subunit A, domain 2"/>
    <property type="match status" value="1"/>
</dbReference>
<gene>
    <name evidence="3" type="ORF">B1A_04257</name>
</gene>
<dbReference type="GO" id="GO:0005737">
    <property type="term" value="C:cytoplasm"/>
    <property type="evidence" value="ECO:0007669"/>
    <property type="project" value="TreeGrafter"/>
</dbReference>
<dbReference type="PANTHER" id="PTHR13847:SF287">
    <property type="entry name" value="FAD-DEPENDENT OXIDOREDUCTASE DOMAIN-CONTAINING PROTEIN 1"/>
    <property type="match status" value="1"/>
</dbReference>
<dbReference type="InterPro" id="IPR036188">
    <property type="entry name" value="FAD/NAD-bd_sf"/>
</dbReference>